<comment type="similarity">
    <text evidence="1">Belongs to the ATP12 family.</text>
</comment>
<dbReference type="InterPro" id="IPR023335">
    <property type="entry name" value="ATP12_ortho_dom_sf"/>
</dbReference>
<evidence type="ECO:0000313" key="5">
    <source>
        <dbReference type="Proteomes" id="UP000051295"/>
    </source>
</evidence>
<reference evidence="4 5" key="1">
    <citation type="submission" date="2015-04" db="EMBL/GenBank/DDBJ databases">
        <title>The draft genome sequence of Roseovarius sp.R12b.</title>
        <authorList>
            <person name="Li G."/>
            <person name="Lai Q."/>
            <person name="Shao Z."/>
            <person name="Yan P."/>
        </authorList>
    </citation>
    <scope>NUCLEOTIDE SEQUENCE [LARGE SCALE GENOMIC DNA]</scope>
    <source>
        <strain evidence="4 5">R12B</strain>
    </source>
</reference>
<dbReference type="PANTHER" id="PTHR21013">
    <property type="entry name" value="ATP SYNTHASE MITOCHONDRIAL F1 COMPLEX ASSEMBLY FACTOR 2/ATP12 PROTEIN, MITOCHONDRIAL PRECURSOR"/>
    <property type="match status" value="1"/>
</dbReference>
<protein>
    <submittedName>
        <fullName evidence="4">ATPase</fullName>
    </submittedName>
</protein>
<gene>
    <name evidence="4" type="ORF">XM53_07205</name>
</gene>
<keyword evidence="5" id="KW-1185">Reference proteome</keyword>
<dbReference type="OrthoDB" id="9797825at2"/>
<name>A0A0T5NWU0_9RHOB</name>
<dbReference type="STRING" id="1641875.XM53_07205"/>
<dbReference type="Gene3D" id="1.10.3580.10">
    <property type="entry name" value="ATP12 ATPase"/>
    <property type="match status" value="1"/>
</dbReference>
<evidence type="ECO:0000256" key="3">
    <source>
        <dbReference type="ARBA" id="ARBA00023186"/>
    </source>
</evidence>
<dbReference type="InterPro" id="IPR011419">
    <property type="entry name" value="ATP12_ATP_synth-F1-assembly"/>
</dbReference>
<dbReference type="Gene3D" id="3.30.2180.10">
    <property type="entry name" value="ATP12-like"/>
    <property type="match status" value="1"/>
</dbReference>
<accession>A0A0T5NWU0</accession>
<keyword evidence="2" id="KW-0809">Transit peptide</keyword>
<dbReference type="Proteomes" id="UP000051295">
    <property type="component" value="Unassembled WGS sequence"/>
</dbReference>
<evidence type="ECO:0000313" key="4">
    <source>
        <dbReference type="EMBL" id="KRS13403.1"/>
    </source>
</evidence>
<dbReference type="AlphaFoldDB" id="A0A0T5NWU0"/>
<dbReference type="Pfam" id="PF07542">
    <property type="entry name" value="ATP12"/>
    <property type="match status" value="1"/>
</dbReference>
<evidence type="ECO:0000256" key="2">
    <source>
        <dbReference type="ARBA" id="ARBA00022946"/>
    </source>
</evidence>
<dbReference type="SUPFAM" id="SSF160909">
    <property type="entry name" value="ATP12-like"/>
    <property type="match status" value="1"/>
</dbReference>
<dbReference type="EMBL" id="LAXJ01000006">
    <property type="protein sequence ID" value="KRS13403.1"/>
    <property type="molecule type" value="Genomic_DNA"/>
</dbReference>
<evidence type="ECO:0000256" key="1">
    <source>
        <dbReference type="ARBA" id="ARBA00008231"/>
    </source>
</evidence>
<keyword evidence="3" id="KW-0143">Chaperone</keyword>
<dbReference type="RefSeq" id="WP_057791848.1">
    <property type="nucleotide sequence ID" value="NZ_LAXJ01000006.1"/>
</dbReference>
<dbReference type="InterPro" id="IPR042272">
    <property type="entry name" value="ATP12_ATP_synth-F1-assembly_N"/>
</dbReference>
<dbReference type="PATRIC" id="fig|1641875.4.peg.3826"/>
<proteinExistence type="inferred from homology"/>
<comment type="caution">
    <text evidence="4">The sequence shown here is derived from an EMBL/GenBank/DDBJ whole genome shotgun (WGS) entry which is preliminary data.</text>
</comment>
<dbReference type="PANTHER" id="PTHR21013:SF10">
    <property type="entry name" value="ATP SYNTHASE MITOCHONDRIAL F1 COMPLEX ASSEMBLY FACTOR 2"/>
    <property type="match status" value="1"/>
</dbReference>
<dbReference type="GO" id="GO:0043461">
    <property type="term" value="P:proton-transporting ATP synthase complex assembly"/>
    <property type="evidence" value="ECO:0007669"/>
    <property type="project" value="InterPro"/>
</dbReference>
<sequence>MSEWKAKRFWKEATVVEDQGGFGIRLDGRPVKTPAKAALVVPSRPLAEAIAREWDAQDELIRPETMPNTRSANAAIDKVHHQHAEVADMLAAYGDADLLCYRADSPDSLVQRQAEAWDPMLNWAKARFGAQLVPVAGVMHRPQNAKALALFSAHVHAMDDFTLTAFHDLVGLSGSLVLGLAALEDARPATELWDLSRIDERWQEEQWGADEEARAVEAVKREEFLHAKRFGDLTKAA</sequence>
<organism evidence="4 5">
    <name type="scientific">Roseovarius atlanticus</name>
    <dbReference type="NCBI Taxonomy" id="1641875"/>
    <lineage>
        <taxon>Bacteria</taxon>
        <taxon>Pseudomonadati</taxon>
        <taxon>Pseudomonadota</taxon>
        <taxon>Alphaproteobacteria</taxon>
        <taxon>Rhodobacterales</taxon>
        <taxon>Roseobacteraceae</taxon>
        <taxon>Roseovarius</taxon>
    </lineage>
</organism>